<dbReference type="RefSeq" id="WP_307150884.1">
    <property type="nucleotide sequence ID" value="NZ_JAUSTU010000012.1"/>
</dbReference>
<dbReference type="PROSITE" id="PS51782">
    <property type="entry name" value="LYSM"/>
    <property type="match status" value="1"/>
</dbReference>
<evidence type="ECO:0000313" key="3">
    <source>
        <dbReference type="Proteomes" id="UP001231362"/>
    </source>
</evidence>
<reference evidence="2 3" key="1">
    <citation type="submission" date="2023-07" db="EMBL/GenBank/DDBJ databases">
        <title>Genomic Encyclopedia of Type Strains, Phase IV (KMG-IV): sequencing the most valuable type-strain genomes for metagenomic binning, comparative biology and taxonomic classification.</title>
        <authorList>
            <person name="Goeker M."/>
        </authorList>
    </citation>
    <scope>NUCLEOTIDE SEQUENCE [LARGE SCALE GENOMIC DNA]</scope>
    <source>
        <strain evidence="2 3">DSM 23948</strain>
    </source>
</reference>
<dbReference type="EMBL" id="JAUSTU010000012">
    <property type="protein sequence ID" value="MDQ0156368.1"/>
    <property type="molecule type" value="Genomic_DNA"/>
</dbReference>
<dbReference type="Proteomes" id="UP001231362">
    <property type="component" value="Unassembled WGS sequence"/>
</dbReference>
<protein>
    <recommendedName>
        <fullName evidence="1">LysM domain-containing protein</fullName>
    </recommendedName>
</protein>
<organism evidence="2 3">
    <name type="scientific">Anoxybacillus andreesenii</name>
    <dbReference type="NCBI Taxonomy" id="1325932"/>
    <lineage>
        <taxon>Bacteria</taxon>
        <taxon>Bacillati</taxon>
        <taxon>Bacillota</taxon>
        <taxon>Bacilli</taxon>
        <taxon>Bacillales</taxon>
        <taxon>Anoxybacillaceae</taxon>
        <taxon>Anoxybacillus</taxon>
    </lineage>
</organism>
<evidence type="ECO:0000259" key="1">
    <source>
        <dbReference type="PROSITE" id="PS51782"/>
    </source>
</evidence>
<feature type="domain" description="LysM" evidence="1">
    <location>
        <begin position="50"/>
        <end position="103"/>
    </location>
</feature>
<gene>
    <name evidence="2" type="ORF">J2S07_002688</name>
</gene>
<keyword evidence="3" id="KW-1185">Reference proteome</keyword>
<proteinExistence type="predicted"/>
<dbReference type="CDD" id="cd00118">
    <property type="entry name" value="LysM"/>
    <property type="match status" value="1"/>
</dbReference>
<name>A0ABT9V5Y8_9BACL</name>
<sequence>MKRLIGLIMMILILYVIYFDLSKGTLPSADTTATVQQEEPAETEELIDYFEIKVQSGDTVLSIIEQQLDASVSVPIQQVIEDFQKLNNGTSAEQIQIGKTYKFPDYRDLAE</sequence>
<comment type="caution">
    <text evidence="2">The sequence shown here is derived from an EMBL/GenBank/DDBJ whole genome shotgun (WGS) entry which is preliminary data.</text>
</comment>
<dbReference type="InterPro" id="IPR018392">
    <property type="entry name" value="LysM"/>
</dbReference>
<accession>A0ABT9V5Y8</accession>
<evidence type="ECO:0000313" key="2">
    <source>
        <dbReference type="EMBL" id="MDQ0156368.1"/>
    </source>
</evidence>